<dbReference type="GO" id="GO:0009289">
    <property type="term" value="C:pilus"/>
    <property type="evidence" value="ECO:0007669"/>
    <property type="project" value="InterPro"/>
</dbReference>
<feature type="domain" description="GYF" evidence="4">
    <location>
        <begin position="4"/>
        <end position="52"/>
    </location>
</feature>
<accession>A0AAP5AFK9</accession>
<comment type="caution">
    <text evidence="5">The sequence shown here is derived from an EMBL/GenBank/DDBJ whole genome shotgun (WGS) entry which is preliminary data.</text>
</comment>
<feature type="region of interest" description="Disordered" evidence="2">
    <location>
        <begin position="85"/>
        <end position="115"/>
    </location>
</feature>
<dbReference type="Proteomes" id="UP001226084">
    <property type="component" value="Unassembled WGS sequence"/>
</dbReference>
<evidence type="ECO:0000256" key="3">
    <source>
        <dbReference type="SAM" id="Phobius"/>
    </source>
</evidence>
<dbReference type="InterPro" id="IPR045584">
    <property type="entry name" value="Pilin-like"/>
</dbReference>
<dbReference type="InterPro" id="IPR025640">
    <property type="entry name" value="GYF_2"/>
</dbReference>
<dbReference type="Pfam" id="PF00114">
    <property type="entry name" value="Pilin"/>
    <property type="match status" value="1"/>
</dbReference>
<evidence type="ECO:0000313" key="6">
    <source>
        <dbReference type="Proteomes" id="UP001226084"/>
    </source>
</evidence>
<dbReference type="InterPro" id="IPR001082">
    <property type="entry name" value="Pilin"/>
</dbReference>
<dbReference type="GO" id="GO:0007155">
    <property type="term" value="P:cell adhesion"/>
    <property type="evidence" value="ECO:0007669"/>
    <property type="project" value="InterPro"/>
</dbReference>
<dbReference type="EMBL" id="JAUTAS010000001">
    <property type="protein sequence ID" value="MDQ1107226.1"/>
    <property type="molecule type" value="Genomic_DNA"/>
</dbReference>
<dbReference type="AlphaFoldDB" id="A0AAP5AFK9"/>
<dbReference type="SUPFAM" id="SSF54523">
    <property type="entry name" value="Pili subunits"/>
    <property type="match status" value="1"/>
</dbReference>
<proteinExistence type="inferred from homology"/>
<evidence type="ECO:0000256" key="1">
    <source>
        <dbReference type="ARBA" id="ARBA00005233"/>
    </source>
</evidence>
<feature type="transmembrane region" description="Helical" evidence="3">
    <location>
        <begin position="126"/>
        <end position="151"/>
    </location>
</feature>
<keyword evidence="3" id="KW-0472">Membrane</keyword>
<dbReference type="Gene3D" id="3.30.700.10">
    <property type="entry name" value="Glycoprotein, Type 4 Pilin"/>
    <property type="match status" value="1"/>
</dbReference>
<evidence type="ECO:0000256" key="2">
    <source>
        <dbReference type="SAM" id="MobiDB-lite"/>
    </source>
</evidence>
<gene>
    <name evidence="5" type="ORF">QE424_000385</name>
</gene>
<organism evidence="5 6">
    <name type="scientific">Stenotrophomonas rhizophila</name>
    <dbReference type="NCBI Taxonomy" id="216778"/>
    <lineage>
        <taxon>Bacteria</taxon>
        <taxon>Pseudomonadati</taxon>
        <taxon>Pseudomonadota</taxon>
        <taxon>Gammaproteobacteria</taxon>
        <taxon>Lysobacterales</taxon>
        <taxon>Lysobacteraceae</taxon>
        <taxon>Stenotrophomonas</taxon>
    </lineage>
</organism>
<name>A0AAP5AFK9_9GAMM</name>
<dbReference type="Pfam" id="PF14237">
    <property type="entry name" value="GYF_2"/>
    <property type="match status" value="1"/>
</dbReference>
<reference evidence="5" key="1">
    <citation type="submission" date="2023-07" db="EMBL/GenBank/DDBJ databases">
        <title>Functional and genomic diversity of the sorghum phyllosphere microbiome.</title>
        <authorList>
            <person name="Shade A."/>
        </authorList>
    </citation>
    <scope>NUCLEOTIDE SEQUENCE</scope>
    <source>
        <strain evidence="5">SORGH_AS_0457</strain>
    </source>
</reference>
<comment type="similarity">
    <text evidence="1">Belongs to the N-Me-Phe pilin family.</text>
</comment>
<keyword evidence="3" id="KW-1133">Transmembrane helix</keyword>
<keyword evidence="3" id="KW-0812">Transmembrane</keyword>
<protein>
    <submittedName>
        <fullName evidence="5">Type IV pilus assembly protein PilA</fullName>
    </submittedName>
</protein>
<feature type="compositionally biased region" description="Low complexity" evidence="2">
    <location>
        <begin position="91"/>
        <end position="113"/>
    </location>
</feature>
<sequence>MSQWFYAEGNRQQRGPLTSEELIALYQSSRIALDTLVWRDGLAQWQPLRSVADEIGLVIAPPPAVEPPLPLDGPQLEPVVPSPPRIPGFDTPAPRATGPGPATPGYASAPTYPRAAPPPKKTSGCLIIGLVVGLVFLVVIAILAAIALPAYSDYQHRARVANAVGIVSQLKNQVTEFAMSTDRCPVNGDDGFQSPTSYAGDYVGAVRIGRIGEDKCGIEMEFAVPGKRALDGKMLWFEYDMQSQAWTCSSDLDTKYLPAQCRG</sequence>
<evidence type="ECO:0000259" key="4">
    <source>
        <dbReference type="Pfam" id="PF14237"/>
    </source>
</evidence>
<dbReference type="RefSeq" id="WP_307105938.1">
    <property type="nucleotide sequence ID" value="NZ_JAUTAS010000001.1"/>
</dbReference>
<evidence type="ECO:0000313" key="5">
    <source>
        <dbReference type="EMBL" id="MDQ1107226.1"/>
    </source>
</evidence>